<protein>
    <recommendedName>
        <fullName evidence="8">snRNA-activating protein complex subunit 4</fullName>
    </recommendedName>
    <alternativeName>
        <fullName evidence="9">snRNA-activating protein complex 190 kDa subunit</fullName>
    </alternativeName>
</protein>
<keyword evidence="15" id="KW-1185">Reference proteome</keyword>
<keyword evidence="4" id="KW-0238">DNA-binding</keyword>
<keyword evidence="3" id="KW-0805">Transcription regulation</keyword>
<feature type="region of interest" description="Disordered" evidence="10">
    <location>
        <begin position="691"/>
        <end position="718"/>
    </location>
</feature>
<feature type="region of interest" description="Disordered" evidence="10">
    <location>
        <begin position="239"/>
        <end position="258"/>
    </location>
</feature>
<feature type="region of interest" description="Disordered" evidence="10">
    <location>
        <begin position="1044"/>
        <end position="1065"/>
    </location>
</feature>
<feature type="domain" description="SANT" evidence="12">
    <location>
        <begin position="461"/>
        <end position="510"/>
    </location>
</feature>
<evidence type="ECO:0000259" key="13">
    <source>
        <dbReference type="PROSITE" id="PS51294"/>
    </source>
</evidence>
<evidence type="ECO:0000256" key="6">
    <source>
        <dbReference type="ARBA" id="ARBA00023242"/>
    </source>
</evidence>
<evidence type="ECO:0000256" key="10">
    <source>
        <dbReference type="SAM" id="MobiDB-lite"/>
    </source>
</evidence>
<feature type="domain" description="HTH myb-type" evidence="13">
    <location>
        <begin position="299"/>
        <end position="355"/>
    </location>
</feature>
<comment type="function">
    <text evidence="7">Part of the SNAPc complex required for the transcription of both RNA polymerase II and III small-nuclear RNA genes. Binds to the proximal sequence element (PSE), a non-TATA-box basal promoter element common to these 2 types of genes. Recruits TBP and BRF2 to the U6 snRNA TATA box.</text>
</comment>
<name>A0A6G1BIH9_CROCR</name>
<feature type="domain" description="HTH myb-type" evidence="13">
    <location>
        <begin position="461"/>
        <end position="513"/>
    </location>
</feature>
<dbReference type="InterPro" id="IPR051575">
    <property type="entry name" value="Myb-like_DNA-bd"/>
</dbReference>
<dbReference type="InterPro" id="IPR017884">
    <property type="entry name" value="SANT_dom"/>
</dbReference>
<dbReference type="InterPro" id="IPR017930">
    <property type="entry name" value="Myb_dom"/>
</dbReference>
<dbReference type="FunFam" id="1.10.10.60:FF:000314">
    <property type="entry name" value="Small nuclear RNA-activating complex, polypeptide 4"/>
    <property type="match status" value="1"/>
</dbReference>
<feature type="region of interest" description="Disordered" evidence="10">
    <location>
        <begin position="1089"/>
        <end position="1256"/>
    </location>
</feature>
<evidence type="ECO:0000259" key="11">
    <source>
        <dbReference type="PROSITE" id="PS50090"/>
    </source>
</evidence>
<reference evidence="14 15" key="1">
    <citation type="submission" date="2019-11" db="EMBL/GenBank/DDBJ databases">
        <authorList>
            <person name="Yang C."/>
            <person name="Li F."/>
        </authorList>
    </citation>
    <scope>NUCLEOTIDE SEQUENCE [LARGE SCALE GENOMIC DNA]</scope>
    <source>
        <strain evidence="14">KB4526</strain>
        <tissue evidence="14">Muscle</tissue>
    </source>
</reference>
<keyword evidence="6" id="KW-0539">Nucleus</keyword>
<organism evidence="14 15">
    <name type="scientific">Crocuta crocuta</name>
    <name type="common">Spotted hyena</name>
    <dbReference type="NCBI Taxonomy" id="9678"/>
    <lineage>
        <taxon>Eukaryota</taxon>
        <taxon>Metazoa</taxon>
        <taxon>Chordata</taxon>
        <taxon>Craniata</taxon>
        <taxon>Vertebrata</taxon>
        <taxon>Euteleostomi</taxon>
        <taxon>Mammalia</taxon>
        <taxon>Eutheria</taxon>
        <taxon>Laurasiatheria</taxon>
        <taxon>Carnivora</taxon>
        <taxon>Feliformia</taxon>
        <taxon>Hyaenidae</taxon>
        <taxon>Crocuta</taxon>
    </lineage>
</organism>
<feature type="compositionally biased region" description="Low complexity" evidence="10">
    <location>
        <begin position="528"/>
        <end position="547"/>
    </location>
</feature>
<evidence type="ECO:0000259" key="12">
    <source>
        <dbReference type="PROSITE" id="PS51293"/>
    </source>
</evidence>
<keyword evidence="2" id="KW-0677">Repeat</keyword>
<accession>A0A6G1BIH9</accession>
<feature type="compositionally biased region" description="Pro residues" evidence="10">
    <location>
        <begin position="695"/>
        <end position="709"/>
    </location>
</feature>
<dbReference type="SMART" id="SM00717">
    <property type="entry name" value="SANT"/>
    <property type="match status" value="4"/>
</dbReference>
<dbReference type="GO" id="GO:0001006">
    <property type="term" value="F:RNA polymerase III type 3 promoter sequence-specific DNA binding"/>
    <property type="evidence" value="ECO:0007669"/>
    <property type="project" value="TreeGrafter"/>
</dbReference>
<sequence>MDVDAEREKIAKEIEELERILDPSSSSIGVEVSESGLALDSEADSLPEEDSDAASSPVSEEERWGEASNGEDDPKEKTLPEDPETCLQLNMVYQEVIQERLAEVSLLLAQNREQQEEIMCDLAGSKGPKVKDGKSLPPNLYIGHFMKPYFKDRVTGVGPPANEDTREKAAQGIKAFEELLVTKCKRPHLALSTAALPLHRHPPPLPWAPWSLDFWHWPLEALACPTCHAGTPVPTAHGLGARGQQRGAAPRARPPGELPLPRWVGAKRDGPAGCLCLSPQFEGGRGAEEIRKFWQNWEHPSINKQEWSGQEVGRLQALAAAHGHLQWQHIAQELGTNRSAFQCLQKYQQHNKGLKRREWTPEEDHLLTQLVQEMRVGSHIPYRRIVYYMEGRDSMQLIYRWTKSLDPSLKKGLWAPEEDAKLLRAVAKYGEQDWFKIREEVPGRSDAQCRDRYLRRLYFGLKKGRWSAKEEEKLVELIEKHGAGHWAKIASELPHRTGSQCLSKWKIMVRKKQSRGRRRRRPPRSERWSSSSEDSSDGDCSGSSSSRLSEDSEPEEAPEAQAAGQVLPSAQHAVPDMALWVPARQGGTWGGQGRRAAPPSPPDSSNGAQAARATCPPASASAREGGQVPTPSGTLSPSASAVSCPGSAGPPPSGSEGPADESGSHLLKVPPETVQQVLRTNMARRRRALLGAARSPPPPLGRGPLPPSSPGQGWGPQVPFFLTQKEKLRQPPMGSRQRGRGHSLQRRLLERQLLTAVSPWVGDLVLPSAARRRAVPHTQADGVRKQLQDARLASTPVFTLFIQLFQIDTAGCMEVVRERKAQPPALLQPGPRDPVPGLLPVRNRGEHWTRAHRAGLVPGGTDSTRAAGETPGLRAPPPAPCGPRPKPKTVSELLREKRLREARARKAAQGAVALPPQLLLASPLLLQPRLPGAPHGPSAPGLAVTASVLPGAPAATGLRASGARASADNGRPSILPVLAGAPASTDAAPAASRLSALGPGQVPVNGQRGGLGQSQAPATSRKQGLPEAPPFLPAALSPTQLPVQPVSPGPAVGTREGGPHTAAGTPLPVTWVLTAQGLLPVPAVVGLRGPTGTSDPKGLSVAFPPSLPGMQMGQGPRLPGPSHPWQPPANGDTDSDPRCRTDPPGPPIPCRSQGSVEVDSDGAHGPGGLSFPGEAQVAGDTAVSATPAQATLLAGHPEAKPPGPSQPPLRGGTGPGSGPGGTAGSPSGPEGLREPLGLERPPPRRPGPERGALHLDLLSQESEEVVREWLRGRRGVRVPPLGSRLPYQPPALCSLRALSALLLEKAALEHKAARLVPGGAGALHASLGQVRGRLRDSPAYLLLKARFLAAFTLPALLATLSPDGVPTTLSIAAKADSESEDDLGLGEPELTDGCSTSRPWGAPDPGEGSASSCLHSSDHLDVLRTRRSWHARKRRRLL</sequence>
<feature type="domain" description="SANT" evidence="12">
    <location>
        <begin position="414"/>
        <end position="455"/>
    </location>
</feature>
<dbReference type="FunFam" id="1.10.10.60:FF:000016">
    <property type="entry name" value="Transcriptional activator Myb isoform A"/>
    <property type="match status" value="1"/>
</dbReference>
<feature type="compositionally biased region" description="Low complexity" evidence="10">
    <location>
        <begin position="24"/>
        <end position="36"/>
    </location>
</feature>
<feature type="non-terminal residue" evidence="14">
    <location>
        <position position="1"/>
    </location>
</feature>
<feature type="compositionally biased region" description="Pro residues" evidence="10">
    <location>
        <begin position="874"/>
        <end position="884"/>
    </location>
</feature>
<feature type="region of interest" description="Disordered" evidence="10">
    <location>
        <begin position="509"/>
        <end position="672"/>
    </location>
</feature>
<dbReference type="PROSITE" id="PS51293">
    <property type="entry name" value="SANT"/>
    <property type="match status" value="2"/>
</dbReference>
<feature type="compositionally biased region" description="Basic residues" evidence="10">
    <location>
        <begin position="509"/>
        <end position="522"/>
    </location>
</feature>
<evidence type="ECO:0000256" key="9">
    <source>
        <dbReference type="ARBA" id="ARBA00079701"/>
    </source>
</evidence>
<dbReference type="Proteomes" id="UP000475037">
    <property type="component" value="Unassembled WGS sequence"/>
</dbReference>
<comment type="caution">
    <text evidence="14">The sequence shown here is derived from an EMBL/GenBank/DDBJ whole genome shotgun (WGS) entry which is preliminary data.</text>
</comment>
<feature type="region of interest" description="Disordered" evidence="10">
    <location>
        <begin position="854"/>
        <end position="887"/>
    </location>
</feature>
<dbReference type="Gene3D" id="1.10.10.60">
    <property type="entry name" value="Homeodomain-like"/>
    <property type="match status" value="4"/>
</dbReference>
<dbReference type="FunFam" id="1.10.10.60:FF:000321">
    <property type="entry name" value="Small nuclear RNA-activating complex, polypeptide 4"/>
    <property type="match status" value="1"/>
</dbReference>
<evidence type="ECO:0000313" key="14">
    <source>
        <dbReference type="EMBL" id="KAF0887223.1"/>
    </source>
</evidence>
<feature type="compositionally biased region" description="Pro residues" evidence="10">
    <location>
        <begin position="1118"/>
        <end position="1127"/>
    </location>
</feature>
<evidence type="ECO:0000256" key="5">
    <source>
        <dbReference type="ARBA" id="ARBA00023163"/>
    </source>
</evidence>
<feature type="domain" description="Myb-like" evidence="11">
    <location>
        <begin position="406"/>
        <end position="457"/>
    </location>
</feature>
<feature type="region of interest" description="Disordered" evidence="10">
    <location>
        <begin position="996"/>
        <end position="1031"/>
    </location>
</feature>
<dbReference type="PANTHER" id="PTHR46621:SF1">
    <property type="entry name" value="SNRNA-ACTIVATING PROTEIN COMPLEX SUBUNIT 4"/>
    <property type="match status" value="1"/>
</dbReference>
<feature type="non-terminal residue" evidence="14">
    <location>
        <position position="1438"/>
    </location>
</feature>
<feature type="region of interest" description="Disordered" evidence="10">
    <location>
        <begin position="1376"/>
        <end position="1414"/>
    </location>
</feature>
<gene>
    <name evidence="14" type="primary">Snapc4</name>
    <name evidence="14" type="ORF">FOF47_R14561</name>
</gene>
<keyword evidence="5" id="KW-0804">Transcription</keyword>
<dbReference type="PROSITE" id="PS51294">
    <property type="entry name" value="HTH_MYB"/>
    <property type="match status" value="3"/>
</dbReference>
<dbReference type="GO" id="GO:0042795">
    <property type="term" value="P:snRNA transcription by RNA polymerase II"/>
    <property type="evidence" value="ECO:0007669"/>
    <property type="project" value="TreeGrafter"/>
</dbReference>
<dbReference type="CDD" id="cd00167">
    <property type="entry name" value="SANT"/>
    <property type="match status" value="2"/>
</dbReference>
<feature type="compositionally biased region" description="Low complexity" evidence="10">
    <location>
        <begin position="636"/>
        <end position="647"/>
    </location>
</feature>
<feature type="domain" description="Myb-like" evidence="11">
    <location>
        <begin position="461"/>
        <end position="509"/>
    </location>
</feature>
<feature type="compositionally biased region" description="Acidic residues" evidence="10">
    <location>
        <begin position="41"/>
        <end position="52"/>
    </location>
</feature>
<feature type="compositionally biased region" description="Polar residues" evidence="10">
    <location>
        <begin position="1013"/>
        <end position="1022"/>
    </location>
</feature>
<dbReference type="InterPro" id="IPR009057">
    <property type="entry name" value="Homeodomain-like_sf"/>
</dbReference>
<evidence type="ECO:0000256" key="3">
    <source>
        <dbReference type="ARBA" id="ARBA00023015"/>
    </source>
</evidence>
<dbReference type="Pfam" id="PF13921">
    <property type="entry name" value="Myb_DNA-bind_6"/>
    <property type="match status" value="1"/>
</dbReference>
<proteinExistence type="predicted"/>
<feature type="domain" description="HTH myb-type" evidence="13">
    <location>
        <begin position="406"/>
        <end position="458"/>
    </location>
</feature>
<keyword evidence="1" id="KW-0597">Phosphoprotein</keyword>
<dbReference type="SUPFAM" id="SSF46689">
    <property type="entry name" value="Homeodomain-like"/>
    <property type="match status" value="3"/>
</dbReference>
<feature type="domain" description="Myb-like" evidence="11">
    <location>
        <begin position="299"/>
        <end position="351"/>
    </location>
</feature>
<dbReference type="GO" id="GO:0019185">
    <property type="term" value="C:snRNA-activating protein complex"/>
    <property type="evidence" value="ECO:0007669"/>
    <property type="project" value="TreeGrafter"/>
</dbReference>
<evidence type="ECO:0000256" key="2">
    <source>
        <dbReference type="ARBA" id="ARBA00022737"/>
    </source>
</evidence>
<evidence type="ECO:0000256" key="1">
    <source>
        <dbReference type="ARBA" id="ARBA00022553"/>
    </source>
</evidence>
<dbReference type="GO" id="GO:0042796">
    <property type="term" value="P:snRNA transcription by RNA polymerase III"/>
    <property type="evidence" value="ECO:0007669"/>
    <property type="project" value="TreeGrafter"/>
</dbReference>
<feature type="domain" description="Myb-like" evidence="11">
    <location>
        <begin position="354"/>
        <end position="405"/>
    </location>
</feature>
<dbReference type="EMBL" id="VOAJ01000500">
    <property type="protein sequence ID" value="KAF0887223.1"/>
    <property type="molecule type" value="Genomic_DNA"/>
</dbReference>
<dbReference type="PANTHER" id="PTHR46621">
    <property type="entry name" value="SNRNA-ACTIVATING PROTEIN COMPLEX SUBUNIT 4"/>
    <property type="match status" value="1"/>
</dbReference>
<evidence type="ECO:0000256" key="7">
    <source>
        <dbReference type="ARBA" id="ARBA00025193"/>
    </source>
</evidence>
<evidence type="ECO:0000256" key="4">
    <source>
        <dbReference type="ARBA" id="ARBA00023125"/>
    </source>
</evidence>
<evidence type="ECO:0000313" key="15">
    <source>
        <dbReference type="Proteomes" id="UP000475037"/>
    </source>
</evidence>
<evidence type="ECO:0000256" key="8">
    <source>
        <dbReference type="ARBA" id="ARBA00071222"/>
    </source>
</evidence>
<feature type="region of interest" description="Disordered" evidence="10">
    <location>
        <begin position="21"/>
        <end position="81"/>
    </location>
</feature>
<dbReference type="InterPro" id="IPR001005">
    <property type="entry name" value="SANT/Myb"/>
</dbReference>
<feature type="compositionally biased region" description="Low complexity" evidence="10">
    <location>
        <begin position="239"/>
        <end position="251"/>
    </location>
</feature>
<dbReference type="Pfam" id="PF00249">
    <property type="entry name" value="Myb_DNA-binding"/>
    <property type="match status" value="2"/>
</dbReference>
<dbReference type="GO" id="GO:0000978">
    <property type="term" value="F:RNA polymerase II cis-regulatory region sequence-specific DNA binding"/>
    <property type="evidence" value="ECO:0007669"/>
    <property type="project" value="TreeGrafter"/>
</dbReference>
<dbReference type="PROSITE" id="PS50090">
    <property type="entry name" value="MYB_LIKE"/>
    <property type="match status" value="4"/>
</dbReference>
<feature type="compositionally biased region" description="Gly residues" evidence="10">
    <location>
        <begin position="1211"/>
        <end position="1223"/>
    </location>
</feature>